<keyword evidence="4" id="KW-1185">Reference proteome</keyword>
<evidence type="ECO:0000313" key="4">
    <source>
        <dbReference type="Proteomes" id="UP000317650"/>
    </source>
</evidence>
<proteinExistence type="predicted"/>
<organism evidence="3 4">
    <name type="scientific">Musa balbisiana</name>
    <name type="common">Banana</name>
    <dbReference type="NCBI Taxonomy" id="52838"/>
    <lineage>
        <taxon>Eukaryota</taxon>
        <taxon>Viridiplantae</taxon>
        <taxon>Streptophyta</taxon>
        <taxon>Embryophyta</taxon>
        <taxon>Tracheophyta</taxon>
        <taxon>Spermatophyta</taxon>
        <taxon>Magnoliopsida</taxon>
        <taxon>Liliopsida</taxon>
        <taxon>Zingiberales</taxon>
        <taxon>Musaceae</taxon>
        <taxon>Musa</taxon>
    </lineage>
</organism>
<reference evidence="3 4" key="1">
    <citation type="journal article" date="2019" name="Nat. Plants">
        <title>Genome sequencing of Musa balbisiana reveals subgenome evolution and function divergence in polyploid bananas.</title>
        <authorList>
            <person name="Yao X."/>
        </authorList>
    </citation>
    <scope>NUCLEOTIDE SEQUENCE [LARGE SCALE GENOMIC DNA]</scope>
    <source>
        <strain evidence="4">cv. DH-PKW</strain>
        <tissue evidence="3">Leaves</tissue>
    </source>
</reference>
<feature type="domain" description="MHD" evidence="2">
    <location>
        <begin position="38"/>
        <end position="250"/>
    </location>
</feature>
<dbReference type="PANTHER" id="PTHR10529">
    <property type="entry name" value="AP COMPLEX SUBUNIT MU"/>
    <property type="match status" value="1"/>
</dbReference>
<sequence length="250" mass="27714">MVLGLLFFNLIPNLHLVIFENRGEVSKGSAEIFFRKVKFWKEDEEEEAPPVFVDINMEQGYILTSEIDGTIQMKSYLTGSPEIRLALNEDLSIGRNSSSVYGETKPSLLAADYIVALFSLKLQIPPDGEFAAMNYRMTQEFKPPFRVNALIEEAGQLKAEAIIKIRADFAASVTANTITVQMPVPTYTARVSFELESGAVGQTADFKEGAKRLEWCLKKARSPSSFDGTREATSATPHLQHVGGHLSPFC</sequence>
<dbReference type="Proteomes" id="UP000317650">
    <property type="component" value="Chromosome 10"/>
</dbReference>
<dbReference type="Pfam" id="PF00928">
    <property type="entry name" value="Adap_comp_sub"/>
    <property type="match status" value="1"/>
</dbReference>
<evidence type="ECO:0000259" key="2">
    <source>
        <dbReference type="PROSITE" id="PS51072"/>
    </source>
</evidence>
<dbReference type="InterPro" id="IPR036168">
    <property type="entry name" value="AP2_Mu_C_sf"/>
</dbReference>
<evidence type="ECO:0000256" key="1">
    <source>
        <dbReference type="SAM" id="SignalP"/>
    </source>
</evidence>
<gene>
    <name evidence="3" type="ORF">C4D60_Mb10t10980</name>
</gene>
<dbReference type="Gene3D" id="2.60.40.1170">
    <property type="entry name" value="Mu homology domain, subdomain B"/>
    <property type="match status" value="2"/>
</dbReference>
<accession>A0A4S8IWA3</accession>
<dbReference type="AlphaFoldDB" id="A0A4S8IWA3"/>
<feature type="signal peptide" evidence="1">
    <location>
        <begin position="1"/>
        <end position="16"/>
    </location>
</feature>
<evidence type="ECO:0000313" key="3">
    <source>
        <dbReference type="EMBL" id="THU53111.1"/>
    </source>
</evidence>
<dbReference type="InterPro" id="IPR028565">
    <property type="entry name" value="MHD"/>
</dbReference>
<dbReference type="PROSITE" id="PS51072">
    <property type="entry name" value="MHD"/>
    <property type="match status" value="1"/>
</dbReference>
<feature type="chain" id="PRO_5020306320" description="MHD domain-containing protein" evidence="1">
    <location>
        <begin position="17"/>
        <end position="250"/>
    </location>
</feature>
<dbReference type="SUPFAM" id="SSF49447">
    <property type="entry name" value="Second domain of Mu2 adaptin subunit (ap50) of ap2 adaptor"/>
    <property type="match status" value="1"/>
</dbReference>
<dbReference type="EMBL" id="PYDT01000008">
    <property type="protein sequence ID" value="THU53111.1"/>
    <property type="molecule type" value="Genomic_DNA"/>
</dbReference>
<dbReference type="STRING" id="52838.A0A4S8IWA3"/>
<keyword evidence="1" id="KW-0732">Signal</keyword>
<dbReference type="InterPro" id="IPR050431">
    <property type="entry name" value="Adaptor_comp_med_subunit"/>
</dbReference>
<protein>
    <recommendedName>
        <fullName evidence="2">MHD domain-containing protein</fullName>
    </recommendedName>
</protein>
<comment type="caution">
    <text evidence="3">The sequence shown here is derived from an EMBL/GenBank/DDBJ whole genome shotgun (WGS) entry which is preliminary data.</text>
</comment>
<name>A0A4S8IWA3_MUSBA</name>